<dbReference type="OMA" id="IFMYDIG"/>
<protein>
    <submittedName>
        <fullName evidence="2">Uncharacterized protein</fullName>
    </submittedName>
</protein>
<feature type="region of interest" description="Disordered" evidence="1">
    <location>
        <begin position="150"/>
        <end position="180"/>
    </location>
</feature>
<feature type="region of interest" description="Disordered" evidence="1">
    <location>
        <begin position="193"/>
        <end position="249"/>
    </location>
</feature>
<feature type="region of interest" description="Disordered" evidence="1">
    <location>
        <begin position="1"/>
        <end position="61"/>
    </location>
</feature>
<name>N6TA53_DENPD</name>
<feature type="compositionally biased region" description="Polar residues" evidence="1">
    <location>
        <begin position="393"/>
        <end position="417"/>
    </location>
</feature>
<feature type="compositionally biased region" description="Basic and acidic residues" evidence="1">
    <location>
        <begin position="209"/>
        <end position="222"/>
    </location>
</feature>
<feature type="compositionally biased region" description="Polar residues" evidence="1">
    <location>
        <begin position="431"/>
        <end position="464"/>
    </location>
</feature>
<feature type="compositionally biased region" description="Polar residues" evidence="1">
    <location>
        <begin position="1"/>
        <end position="16"/>
    </location>
</feature>
<evidence type="ECO:0000256" key="1">
    <source>
        <dbReference type="SAM" id="MobiDB-lite"/>
    </source>
</evidence>
<gene>
    <name evidence="2" type="ORF">YQE_08720</name>
</gene>
<dbReference type="AlphaFoldDB" id="N6TA53"/>
<dbReference type="OrthoDB" id="6378339at2759"/>
<dbReference type="EMBL" id="KB741037">
    <property type="protein sequence ID" value="ENN74598.1"/>
    <property type="molecule type" value="Genomic_DNA"/>
</dbReference>
<dbReference type="HOGENOM" id="CLU_008541_0_0_1"/>
<feature type="compositionally biased region" description="Low complexity" evidence="1">
    <location>
        <begin position="475"/>
        <end position="495"/>
    </location>
</feature>
<organism evidence="2">
    <name type="scientific">Dendroctonus ponderosae</name>
    <name type="common">Mountain pine beetle</name>
    <dbReference type="NCBI Taxonomy" id="77166"/>
    <lineage>
        <taxon>Eukaryota</taxon>
        <taxon>Metazoa</taxon>
        <taxon>Ecdysozoa</taxon>
        <taxon>Arthropoda</taxon>
        <taxon>Hexapoda</taxon>
        <taxon>Insecta</taxon>
        <taxon>Pterygota</taxon>
        <taxon>Neoptera</taxon>
        <taxon>Endopterygota</taxon>
        <taxon>Coleoptera</taxon>
        <taxon>Polyphaga</taxon>
        <taxon>Cucujiformia</taxon>
        <taxon>Curculionidae</taxon>
        <taxon>Scolytinae</taxon>
        <taxon>Dendroctonus</taxon>
    </lineage>
</organism>
<proteinExistence type="predicted"/>
<accession>N6TA53</accession>
<feature type="region of interest" description="Disordered" evidence="1">
    <location>
        <begin position="313"/>
        <end position="353"/>
    </location>
</feature>
<feature type="region of interest" description="Disordered" evidence="1">
    <location>
        <begin position="393"/>
        <end position="499"/>
    </location>
</feature>
<evidence type="ECO:0000313" key="2">
    <source>
        <dbReference type="EMBL" id="ENN74598.1"/>
    </source>
</evidence>
<feature type="compositionally biased region" description="Basic and acidic residues" evidence="1">
    <location>
        <begin position="230"/>
        <end position="249"/>
    </location>
</feature>
<reference evidence="2" key="1">
    <citation type="journal article" date="2013" name="Genome Biol.">
        <title>Draft genome of the mountain pine beetle, Dendroctonus ponderosae Hopkins, a major forest pest.</title>
        <authorList>
            <person name="Keeling C.I."/>
            <person name="Yuen M.M."/>
            <person name="Liao N.Y."/>
            <person name="Docking T.R."/>
            <person name="Chan S.K."/>
            <person name="Taylor G.A."/>
            <person name="Palmquist D.L."/>
            <person name="Jackman S.D."/>
            <person name="Nguyen A."/>
            <person name="Li M."/>
            <person name="Henderson H."/>
            <person name="Janes J.K."/>
            <person name="Zhao Y."/>
            <person name="Pandoh P."/>
            <person name="Moore R."/>
            <person name="Sperling F.A."/>
            <person name="Huber D.P."/>
            <person name="Birol I."/>
            <person name="Jones S.J."/>
            <person name="Bohlmann J."/>
        </authorList>
    </citation>
    <scope>NUCLEOTIDE SEQUENCE</scope>
</reference>
<sequence length="744" mass="83030">MDSSTHLTTPKLSITQAHPMHIAKRDPLYDTNTLSPDADPGQELTSGNHVSDPVDRGGHGDTIYIPHKPFIKIVEKPVYIKEPEPIIEIIIKESNITLPAPPTEAPPPPQKKKKEEVQVFYVKYKKNPNGYGKDSVIYDKPIPAIAPVVPEETEPEEEWKDTPQSGYGAYSNEVTEAPKPSTTLRTIIKPDSEVYHSPGNNVKVTFGKEGFDYDKRSSKPEDYPGPQIRPQEDQPRAPRRNTEPKFEHHSHIDHLITIRNHLTNITVGLLTENLTVGLLRHSFPRLTSSYPEVNSQFKIVEQPRPEQHNLQYQNVHHQQQQQQQQQHQQHQQQQVQQHQIQHSQQSSNEQTQYQEHLNNLRSAQDVLPPGGELLQSLPKFEQHLIVDPTTGQLSEASSLEGSEHNYQQQASFAVSSRQNDEGLNRAHKQVKSQTGQNPQQYLQTSHSQNGIPNQSSGPVYTNQRSAEKSAVRSYSTTTVKPTTTTQEPEKPSTTTKDPKILEAQLPDEVPEDLRQQLLSSGILNNADISILDYDKVGDIPLSALPPDQLANFYGAGGAQQIAAAGSEQVPQVAALTARRDSASTSQDQEMSAEESEISEVAVAPAETNVEMKVVKYNPETDKGQKVQEAYISDAAKQVEPVVLNDNSYNRYLPLKVNGTQFPIPDVPELKGKRISSVVVLAPISYDFSSRKTREASPDNDLQFIQNGPLKELLANPTQDNYKKFLDSEKNTAVSKQAVILLVTK</sequence>
<feature type="compositionally biased region" description="Low complexity" evidence="1">
    <location>
        <begin position="313"/>
        <end position="345"/>
    </location>
</feature>
<feature type="region of interest" description="Disordered" evidence="1">
    <location>
        <begin position="578"/>
        <end position="598"/>
    </location>
</feature>
<feature type="non-terminal residue" evidence="2">
    <location>
        <position position="1"/>
    </location>
</feature>